<gene>
    <name evidence="1" type="ORF">ACGLYG10_1650</name>
</gene>
<dbReference type="EMBL" id="FQTT01000010">
    <property type="protein sequence ID" value="SHE25434.1"/>
    <property type="molecule type" value="Genomic_DNA"/>
</dbReference>
<dbReference type="Proteomes" id="UP000184291">
    <property type="component" value="Unassembled WGS sequence"/>
</dbReference>
<keyword evidence="2" id="KW-1185">Reference proteome</keyword>
<accession>A0A1M4RZN1</accession>
<name>A0A1M4RZN1_9ACTO</name>
<protein>
    <submittedName>
        <fullName evidence="1">Uncharacterized protein</fullName>
    </submittedName>
</protein>
<evidence type="ECO:0000313" key="2">
    <source>
        <dbReference type="Proteomes" id="UP000184291"/>
    </source>
</evidence>
<dbReference type="AlphaFoldDB" id="A0A1M4RZN1"/>
<evidence type="ECO:0000313" key="1">
    <source>
        <dbReference type="EMBL" id="SHE25434.1"/>
    </source>
</evidence>
<sequence>MCNHPLIAHRSHGADFGYSRHFPMIPAKNPTRTSLS</sequence>
<organism evidence="1 2">
    <name type="scientific">Actinomyces glycerinitolerans</name>
    <dbReference type="NCBI Taxonomy" id="1892869"/>
    <lineage>
        <taxon>Bacteria</taxon>
        <taxon>Bacillati</taxon>
        <taxon>Actinomycetota</taxon>
        <taxon>Actinomycetes</taxon>
        <taxon>Actinomycetales</taxon>
        <taxon>Actinomycetaceae</taxon>
        <taxon>Actinomyces</taxon>
    </lineage>
</organism>
<proteinExistence type="predicted"/>
<reference evidence="2" key="1">
    <citation type="submission" date="2016-09" db="EMBL/GenBank/DDBJ databases">
        <authorList>
            <person name="Strepis N."/>
        </authorList>
    </citation>
    <scope>NUCLEOTIDE SEQUENCE [LARGE SCALE GENOMIC DNA]</scope>
</reference>